<organism evidence="1 2">
    <name type="scientific">Limnoraphis robusta CCNP1315</name>
    <dbReference type="NCBI Taxonomy" id="3110306"/>
    <lineage>
        <taxon>Bacteria</taxon>
        <taxon>Bacillati</taxon>
        <taxon>Cyanobacteriota</taxon>
        <taxon>Cyanophyceae</taxon>
        <taxon>Oscillatoriophycideae</taxon>
        <taxon>Oscillatoriales</taxon>
        <taxon>Sirenicapillariaceae</taxon>
        <taxon>Limnoraphis</taxon>
    </lineage>
</organism>
<sequence>MPLFHYELLRFNKPNYLCICDDVTRVYKITDLRSFYASFGVTEDMYKKGVDPEFYIWEKFTKETALNDDACKQAIIIEYLKFNSAKFRTEFAEQYMNWIGTCNSKKINLSTNCLSCKKHPRVKP</sequence>
<proteinExistence type="predicted"/>
<comment type="caution">
    <text evidence="1">The sequence shown here is derived from an EMBL/GenBank/DDBJ whole genome shotgun (WGS) entry which is preliminary data.</text>
</comment>
<keyword evidence="2" id="KW-1185">Reference proteome</keyword>
<accession>A0ABU5TXH0</accession>
<dbReference type="EMBL" id="JAYGHT010000048">
    <property type="protein sequence ID" value="MEA5519631.1"/>
    <property type="molecule type" value="Genomic_DNA"/>
</dbReference>
<gene>
    <name evidence="1" type="ORF">VB854_11825</name>
</gene>
<reference evidence="1 2" key="1">
    <citation type="submission" date="2023-12" db="EMBL/GenBank/DDBJ databases">
        <title>Baltic Sea Cyanobacteria.</title>
        <authorList>
            <person name="Delbaje E."/>
            <person name="Fewer D.P."/>
            <person name="Shishido T.K."/>
        </authorList>
    </citation>
    <scope>NUCLEOTIDE SEQUENCE [LARGE SCALE GENOMIC DNA]</scope>
    <source>
        <strain evidence="1 2">CCNP 1315</strain>
    </source>
</reference>
<evidence type="ECO:0000313" key="1">
    <source>
        <dbReference type="EMBL" id="MEA5519631.1"/>
    </source>
</evidence>
<dbReference type="Proteomes" id="UP001301728">
    <property type="component" value="Unassembled WGS sequence"/>
</dbReference>
<protein>
    <submittedName>
        <fullName evidence="1">Uncharacterized protein</fullName>
    </submittedName>
</protein>
<name>A0ABU5TXH0_9CYAN</name>
<evidence type="ECO:0000313" key="2">
    <source>
        <dbReference type="Proteomes" id="UP001301728"/>
    </source>
</evidence>